<dbReference type="Proteomes" id="UP000185003">
    <property type="component" value="Unassembled WGS sequence"/>
</dbReference>
<sequence length="252" mass="28794">MKISALIVEDELLSRDFLSNLVREFCPQLELAGTASNVEEAVKFINTHSPQLIFLDIEMQTGTGFDVLQKANHHNFQVIFTTAFDHYAIQAIKFSAVDYLLKPISLEELELAVAKAVKQIEGKKEDNRLDLLLKNFQKPSADDFSISLSTSEGVDFIPLSTIIRLEAKGPYTIFYIRDGRQIMVSKNLKEYELTLQEHGFFRIHNSYMINLRDVKRWVKTDGGYAVMSDDAMVAISPKKKDEFMTLMTKRMV</sequence>
<keyword evidence="5" id="KW-1185">Reference proteome</keyword>
<dbReference type="GO" id="GO:0000156">
    <property type="term" value="F:phosphorelay response regulator activity"/>
    <property type="evidence" value="ECO:0007669"/>
    <property type="project" value="TreeGrafter"/>
</dbReference>
<keyword evidence="1" id="KW-0597">Phosphoprotein</keyword>
<evidence type="ECO:0000313" key="5">
    <source>
        <dbReference type="Proteomes" id="UP000185003"/>
    </source>
</evidence>
<reference evidence="4 5" key="1">
    <citation type="submission" date="2016-11" db="EMBL/GenBank/DDBJ databases">
        <authorList>
            <person name="Jaros S."/>
            <person name="Januszkiewicz K."/>
            <person name="Wedrychowicz H."/>
        </authorList>
    </citation>
    <scope>NUCLEOTIDE SEQUENCE [LARGE SCALE GENOMIC DNA]</scope>
    <source>
        <strain evidence="4 5">DSM 24787</strain>
    </source>
</reference>
<dbReference type="PANTHER" id="PTHR45526:SF1">
    <property type="entry name" value="TRANSCRIPTIONAL REGULATORY PROTEIN DCUR-RELATED"/>
    <property type="match status" value="1"/>
</dbReference>
<name>A0A1N6G224_9BACT</name>
<feature type="modified residue" description="4-aspartylphosphate" evidence="1">
    <location>
        <position position="56"/>
    </location>
</feature>
<dbReference type="OrthoDB" id="1646880at2"/>
<dbReference type="Pfam" id="PF00072">
    <property type="entry name" value="Response_reg"/>
    <property type="match status" value="1"/>
</dbReference>
<evidence type="ECO:0000259" key="2">
    <source>
        <dbReference type="PROSITE" id="PS50110"/>
    </source>
</evidence>
<dbReference type="SMART" id="SM00850">
    <property type="entry name" value="LytTR"/>
    <property type="match status" value="1"/>
</dbReference>
<dbReference type="InterPro" id="IPR051271">
    <property type="entry name" value="2C-system_Tx_regulators"/>
</dbReference>
<protein>
    <submittedName>
        <fullName evidence="4">Two component transcriptional regulator, LytTR family</fullName>
    </submittedName>
</protein>
<dbReference type="PROSITE" id="PS50110">
    <property type="entry name" value="RESPONSE_REGULATORY"/>
    <property type="match status" value="1"/>
</dbReference>
<dbReference type="AlphaFoldDB" id="A0A1N6G224"/>
<dbReference type="SMART" id="SM00448">
    <property type="entry name" value="REC"/>
    <property type="match status" value="1"/>
</dbReference>
<dbReference type="InterPro" id="IPR001789">
    <property type="entry name" value="Sig_transdc_resp-reg_receiver"/>
</dbReference>
<proteinExistence type="predicted"/>
<dbReference type="InterPro" id="IPR007492">
    <property type="entry name" value="LytTR_DNA-bd_dom"/>
</dbReference>
<dbReference type="Gene3D" id="2.40.50.1020">
    <property type="entry name" value="LytTr DNA-binding domain"/>
    <property type="match status" value="1"/>
</dbReference>
<accession>A0A1N6G224</accession>
<dbReference type="PROSITE" id="PS50930">
    <property type="entry name" value="HTH_LYTTR"/>
    <property type="match status" value="1"/>
</dbReference>
<dbReference type="EMBL" id="FSRA01000001">
    <property type="protein sequence ID" value="SIO01563.1"/>
    <property type="molecule type" value="Genomic_DNA"/>
</dbReference>
<dbReference type="GO" id="GO:0003677">
    <property type="term" value="F:DNA binding"/>
    <property type="evidence" value="ECO:0007669"/>
    <property type="project" value="InterPro"/>
</dbReference>
<dbReference type="InterPro" id="IPR011006">
    <property type="entry name" value="CheY-like_superfamily"/>
</dbReference>
<dbReference type="RefSeq" id="WP_074239587.1">
    <property type="nucleotide sequence ID" value="NZ_FSRA01000001.1"/>
</dbReference>
<dbReference type="SUPFAM" id="SSF52172">
    <property type="entry name" value="CheY-like"/>
    <property type="match status" value="1"/>
</dbReference>
<organism evidence="4 5">
    <name type="scientific">Chitinophaga niabensis</name>
    <dbReference type="NCBI Taxonomy" id="536979"/>
    <lineage>
        <taxon>Bacteria</taxon>
        <taxon>Pseudomonadati</taxon>
        <taxon>Bacteroidota</taxon>
        <taxon>Chitinophagia</taxon>
        <taxon>Chitinophagales</taxon>
        <taxon>Chitinophagaceae</taxon>
        <taxon>Chitinophaga</taxon>
    </lineage>
</organism>
<dbReference type="STRING" id="536979.SAMN04488055_2535"/>
<evidence type="ECO:0000313" key="4">
    <source>
        <dbReference type="EMBL" id="SIO01563.1"/>
    </source>
</evidence>
<feature type="domain" description="HTH LytTR-type" evidence="3">
    <location>
        <begin position="146"/>
        <end position="249"/>
    </location>
</feature>
<evidence type="ECO:0000256" key="1">
    <source>
        <dbReference type="PROSITE-ProRule" id="PRU00169"/>
    </source>
</evidence>
<dbReference type="Pfam" id="PF04397">
    <property type="entry name" value="LytTR"/>
    <property type="match status" value="1"/>
</dbReference>
<evidence type="ECO:0000259" key="3">
    <source>
        <dbReference type="PROSITE" id="PS50930"/>
    </source>
</evidence>
<dbReference type="Gene3D" id="3.40.50.2300">
    <property type="match status" value="1"/>
</dbReference>
<feature type="domain" description="Response regulatory" evidence="2">
    <location>
        <begin position="4"/>
        <end position="117"/>
    </location>
</feature>
<gene>
    <name evidence="4" type="ORF">SAMN04488055_2535</name>
</gene>
<dbReference type="PANTHER" id="PTHR45526">
    <property type="entry name" value="TRANSCRIPTIONAL REGULATORY PROTEIN DPIA"/>
    <property type="match status" value="1"/>
</dbReference>